<dbReference type="GO" id="GO:0006935">
    <property type="term" value="P:chemotaxis"/>
    <property type="evidence" value="ECO:0007669"/>
    <property type="project" value="UniProtKB-KW"/>
</dbReference>
<feature type="domain" description="Methyl-accepting transducer" evidence="7">
    <location>
        <begin position="210"/>
        <end position="432"/>
    </location>
</feature>
<dbReference type="KEGG" id="oxy:HCG48_12070"/>
<dbReference type="Pfam" id="PF05227">
    <property type="entry name" value="CHASE3"/>
    <property type="match status" value="1"/>
</dbReference>
<proteinExistence type="inferred from homology"/>
<feature type="coiled-coil region" evidence="4">
    <location>
        <begin position="148"/>
        <end position="175"/>
    </location>
</feature>
<organism evidence="8 9">
    <name type="scientific">Oxynema aestuarii AP17</name>
    <dbReference type="NCBI Taxonomy" id="2064643"/>
    <lineage>
        <taxon>Bacteria</taxon>
        <taxon>Bacillati</taxon>
        <taxon>Cyanobacteriota</taxon>
        <taxon>Cyanophyceae</taxon>
        <taxon>Oscillatoriophycideae</taxon>
        <taxon>Oscillatoriales</taxon>
        <taxon>Oscillatoriaceae</taxon>
        <taxon>Oxynema</taxon>
        <taxon>Oxynema aestuarii</taxon>
    </lineage>
</organism>
<evidence type="ECO:0000256" key="5">
    <source>
        <dbReference type="SAM" id="MobiDB-lite"/>
    </source>
</evidence>
<evidence type="ECO:0000256" key="3">
    <source>
        <dbReference type="PROSITE-ProRule" id="PRU00284"/>
    </source>
</evidence>
<dbReference type="SMART" id="SM00283">
    <property type="entry name" value="MA"/>
    <property type="match status" value="1"/>
</dbReference>
<accession>A0A6H1TXU7</accession>
<name>A0A6H1TXU7_9CYAN</name>
<keyword evidence="4" id="KW-0175">Coiled coil</keyword>
<feature type="compositionally biased region" description="Polar residues" evidence="5">
    <location>
        <begin position="248"/>
        <end position="262"/>
    </location>
</feature>
<dbReference type="SUPFAM" id="SSF58104">
    <property type="entry name" value="Methyl-accepting chemotaxis protein (MCP) signaling domain"/>
    <property type="match status" value="1"/>
</dbReference>
<dbReference type="Proteomes" id="UP000500857">
    <property type="component" value="Chromosome"/>
</dbReference>
<evidence type="ECO:0000256" key="4">
    <source>
        <dbReference type="SAM" id="Coils"/>
    </source>
</evidence>
<dbReference type="PROSITE" id="PS50111">
    <property type="entry name" value="CHEMOTAXIS_TRANSDUC_2"/>
    <property type="match status" value="1"/>
</dbReference>
<dbReference type="InterPro" id="IPR007891">
    <property type="entry name" value="CHASE3"/>
</dbReference>
<evidence type="ECO:0000256" key="1">
    <source>
        <dbReference type="ARBA" id="ARBA00022500"/>
    </source>
</evidence>
<evidence type="ECO:0000313" key="9">
    <source>
        <dbReference type="Proteomes" id="UP000500857"/>
    </source>
</evidence>
<dbReference type="RefSeq" id="WP_168569379.1">
    <property type="nucleotide sequence ID" value="NZ_CP051167.1"/>
</dbReference>
<dbReference type="GO" id="GO:0007165">
    <property type="term" value="P:signal transduction"/>
    <property type="evidence" value="ECO:0007669"/>
    <property type="project" value="UniProtKB-KW"/>
</dbReference>
<evidence type="ECO:0000256" key="6">
    <source>
        <dbReference type="SAM" id="Phobius"/>
    </source>
</evidence>
<dbReference type="AlphaFoldDB" id="A0A6H1TXU7"/>
<comment type="similarity">
    <text evidence="2">Belongs to the methyl-accepting chemotaxis (MCP) protein family.</text>
</comment>
<keyword evidence="1" id="KW-0145">Chemotaxis</keyword>
<dbReference type="PANTHER" id="PTHR43531:SF11">
    <property type="entry name" value="METHYL-ACCEPTING CHEMOTAXIS PROTEIN 3"/>
    <property type="match status" value="1"/>
</dbReference>
<gene>
    <name evidence="8" type="ORF">HCG48_12070</name>
</gene>
<feature type="transmembrane region" description="Helical" evidence="6">
    <location>
        <begin position="184"/>
        <end position="207"/>
    </location>
</feature>
<keyword evidence="6" id="KW-0812">Transmembrane</keyword>
<feature type="transmembrane region" description="Helical" evidence="6">
    <location>
        <begin position="12"/>
        <end position="33"/>
    </location>
</feature>
<dbReference type="InterPro" id="IPR051310">
    <property type="entry name" value="MCP_chemotaxis"/>
</dbReference>
<feature type="region of interest" description="Disordered" evidence="5">
    <location>
        <begin position="248"/>
        <end position="269"/>
    </location>
</feature>
<keyword evidence="6" id="KW-1133">Transmembrane helix</keyword>
<dbReference type="Gene3D" id="1.10.287.950">
    <property type="entry name" value="Methyl-accepting chemotaxis protein"/>
    <property type="match status" value="1"/>
</dbReference>
<dbReference type="EMBL" id="CP051167">
    <property type="protein sequence ID" value="QIZ71225.1"/>
    <property type="molecule type" value="Genomic_DNA"/>
</dbReference>
<dbReference type="GO" id="GO:0005886">
    <property type="term" value="C:plasma membrane"/>
    <property type="evidence" value="ECO:0007669"/>
    <property type="project" value="TreeGrafter"/>
</dbReference>
<keyword evidence="3" id="KW-0807">Transducer</keyword>
<dbReference type="Pfam" id="PF00015">
    <property type="entry name" value="MCPsignal"/>
    <property type="match status" value="1"/>
</dbReference>
<keyword evidence="9" id="KW-1185">Reference proteome</keyword>
<sequence length="442" mass="48595">MFDRLTLRTRILLGYSIPVLLSTISAGAVFFSVQNVKDSLDSSELGQVIVKNSDLIALNITRIQRAARGYLIQKNPEVIDDFETSLSKLNQSKEVLKNIDTMIPEQRARLEGILKISQEVIDFNQELLELAQNGQEKEALDLYRSQFRQSLNAQIENALNEFNSEEDKLQDLKNENTVSNLERLSILVLASTAIVLGLAFVSAWAIANRITETIKTTATTIASSSQEIASTIEQQERVLQEQATAVSETTTTMDELNASSHQSADRSETMRDRVEQISDRIVHLTEQVNQIEKIATLVSDLANQTNMLSLNAAVEAVRAGEHGKGFSVVATEIRKLADRSKQSAEKISELIVDIRNATNSAVVINEDGGRSVESIVSAVNYIAVNAQQISLSSQQQALATQQVVSAMNKLNQSAQETASGIAQTKIGIQQLNQAAIRLKEEV</sequence>
<dbReference type="PANTHER" id="PTHR43531">
    <property type="entry name" value="PROTEIN ICFG"/>
    <property type="match status" value="1"/>
</dbReference>
<keyword evidence="6" id="KW-0472">Membrane</keyword>
<evidence type="ECO:0000256" key="2">
    <source>
        <dbReference type="ARBA" id="ARBA00029447"/>
    </source>
</evidence>
<protein>
    <submittedName>
        <fullName evidence="8">Chemotaxis protein</fullName>
    </submittedName>
</protein>
<dbReference type="InterPro" id="IPR004089">
    <property type="entry name" value="MCPsignal_dom"/>
</dbReference>
<reference evidence="8 9" key="1">
    <citation type="submission" date="2020-04" db="EMBL/GenBank/DDBJ databases">
        <authorList>
            <person name="Basu S."/>
            <person name="Maruthanayagam V."/>
            <person name="Chakraborty S."/>
            <person name="Pramanik A."/>
            <person name="Mukherjee J."/>
            <person name="Brink B."/>
        </authorList>
    </citation>
    <scope>NUCLEOTIDE SEQUENCE [LARGE SCALE GENOMIC DNA]</scope>
    <source>
        <strain evidence="8 9">AP17</strain>
    </source>
</reference>
<evidence type="ECO:0000259" key="7">
    <source>
        <dbReference type="PROSITE" id="PS50111"/>
    </source>
</evidence>
<dbReference type="GO" id="GO:0004888">
    <property type="term" value="F:transmembrane signaling receptor activity"/>
    <property type="evidence" value="ECO:0007669"/>
    <property type="project" value="TreeGrafter"/>
</dbReference>
<evidence type="ECO:0000313" key="8">
    <source>
        <dbReference type="EMBL" id="QIZ71225.1"/>
    </source>
</evidence>